<organism evidence="2 3">
    <name type="scientific">Skeletonema marinoi</name>
    <dbReference type="NCBI Taxonomy" id="267567"/>
    <lineage>
        <taxon>Eukaryota</taxon>
        <taxon>Sar</taxon>
        <taxon>Stramenopiles</taxon>
        <taxon>Ochrophyta</taxon>
        <taxon>Bacillariophyta</taxon>
        <taxon>Coscinodiscophyceae</taxon>
        <taxon>Thalassiosirophycidae</taxon>
        <taxon>Thalassiosirales</taxon>
        <taxon>Skeletonemataceae</taxon>
        <taxon>Skeletonema</taxon>
        <taxon>Skeletonema marinoi-dohrnii complex</taxon>
    </lineage>
</organism>
<comment type="caution">
    <text evidence="2">The sequence shown here is derived from an EMBL/GenBank/DDBJ whole genome shotgun (WGS) entry which is preliminary data.</text>
</comment>
<keyword evidence="1" id="KW-0812">Transmembrane</keyword>
<dbReference type="Proteomes" id="UP001224775">
    <property type="component" value="Unassembled WGS sequence"/>
</dbReference>
<feature type="transmembrane region" description="Helical" evidence="1">
    <location>
        <begin position="6"/>
        <end position="26"/>
    </location>
</feature>
<name>A0AAD8XTJ1_9STRA</name>
<accession>A0AAD8XTJ1</accession>
<keyword evidence="1" id="KW-1133">Transmembrane helix</keyword>
<keyword evidence="3" id="KW-1185">Reference proteome</keyword>
<dbReference type="EMBL" id="JATAAI010000047">
    <property type="protein sequence ID" value="KAK1733596.1"/>
    <property type="molecule type" value="Genomic_DNA"/>
</dbReference>
<protein>
    <submittedName>
        <fullName evidence="2">Uncharacterized protein</fullName>
    </submittedName>
</protein>
<dbReference type="AlphaFoldDB" id="A0AAD8XTJ1"/>
<evidence type="ECO:0000313" key="3">
    <source>
        <dbReference type="Proteomes" id="UP001224775"/>
    </source>
</evidence>
<evidence type="ECO:0000256" key="1">
    <source>
        <dbReference type="SAM" id="Phobius"/>
    </source>
</evidence>
<dbReference type="Gene3D" id="3.30.70.100">
    <property type="match status" value="1"/>
</dbReference>
<sequence length="179" mass="19500">MGRAFVLSLGEITLLGAALLSLGYFAGSSKAKFRSSSSSTTALSKGAVASTTDSEQRAFVLAVNLKFTTLTHRDTFLQLIDPVCKDVLANEGPLLKQTSASSNSSTTETTLSYKVARSDKNPLMVLILERYLDKSNGYLKVHRSGREFLKFREQLKAMQEEGGVVIEGESYVETELGYV</sequence>
<evidence type="ECO:0000313" key="2">
    <source>
        <dbReference type="EMBL" id="KAK1733596.1"/>
    </source>
</evidence>
<proteinExistence type="predicted"/>
<gene>
    <name evidence="2" type="ORF">QTG54_015769</name>
</gene>
<reference evidence="2" key="1">
    <citation type="submission" date="2023-06" db="EMBL/GenBank/DDBJ databases">
        <title>Survivors Of The Sea: Transcriptome response of Skeletonema marinoi to long-term dormancy.</title>
        <authorList>
            <person name="Pinder M.I.M."/>
            <person name="Kourtchenko O."/>
            <person name="Robertson E.K."/>
            <person name="Larsson T."/>
            <person name="Maumus F."/>
            <person name="Osuna-Cruz C.M."/>
            <person name="Vancaester E."/>
            <person name="Stenow R."/>
            <person name="Vandepoele K."/>
            <person name="Ploug H."/>
            <person name="Bruchert V."/>
            <person name="Godhe A."/>
            <person name="Topel M."/>
        </authorList>
    </citation>
    <scope>NUCLEOTIDE SEQUENCE</scope>
    <source>
        <strain evidence="2">R05AC</strain>
    </source>
</reference>
<keyword evidence="1" id="KW-0472">Membrane</keyword>